<evidence type="ECO:0000313" key="3">
    <source>
        <dbReference type="EMBL" id="GGG88503.1"/>
    </source>
</evidence>
<dbReference type="PANTHER" id="PTHR44103:SF1">
    <property type="entry name" value="PROPROTEIN CONVERTASE P"/>
    <property type="match status" value="1"/>
</dbReference>
<keyword evidence="1 2" id="KW-0732">Signal</keyword>
<evidence type="ECO:0008006" key="5">
    <source>
        <dbReference type="Google" id="ProtNLM"/>
    </source>
</evidence>
<keyword evidence="4" id="KW-1185">Reference proteome</keyword>
<feature type="signal peptide" evidence="2">
    <location>
        <begin position="1"/>
        <end position="24"/>
    </location>
</feature>
<dbReference type="Proteomes" id="UP000660862">
    <property type="component" value="Unassembled WGS sequence"/>
</dbReference>
<dbReference type="Gene3D" id="2.130.10.130">
    <property type="entry name" value="Integrin alpha, N-terminal"/>
    <property type="match status" value="1"/>
</dbReference>
<dbReference type="Pfam" id="PF13517">
    <property type="entry name" value="FG-GAP_3"/>
    <property type="match status" value="2"/>
</dbReference>
<gene>
    <name evidence="3" type="ORF">GCM10007415_23180</name>
</gene>
<evidence type="ECO:0000313" key="4">
    <source>
        <dbReference type="Proteomes" id="UP000660862"/>
    </source>
</evidence>
<feature type="chain" id="PRO_5036964425" description="Gliding motility-associated C-terminal domain-containing protein" evidence="2">
    <location>
        <begin position="25"/>
        <end position="819"/>
    </location>
</feature>
<dbReference type="InterPro" id="IPR028994">
    <property type="entry name" value="Integrin_alpha_N"/>
</dbReference>
<organism evidence="3 4">
    <name type="scientific">Parapedobacter pyrenivorans</name>
    <dbReference type="NCBI Taxonomy" id="1305674"/>
    <lineage>
        <taxon>Bacteria</taxon>
        <taxon>Pseudomonadati</taxon>
        <taxon>Bacteroidota</taxon>
        <taxon>Sphingobacteriia</taxon>
        <taxon>Sphingobacteriales</taxon>
        <taxon>Sphingobacteriaceae</taxon>
        <taxon>Parapedobacter</taxon>
    </lineage>
</organism>
<protein>
    <recommendedName>
        <fullName evidence="5">Gliding motility-associated C-terminal domain-containing protein</fullName>
    </recommendedName>
</protein>
<dbReference type="InterPro" id="IPR026341">
    <property type="entry name" value="T9SS_type_B"/>
</dbReference>
<dbReference type="SUPFAM" id="SSF69318">
    <property type="entry name" value="Integrin alpha N-terminal domain"/>
    <property type="match status" value="1"/>
</dbReference>
<dbReference type="Pfam" id="PF13585">
    <property type="entry name" value="CHU_C"/>
    <property type="match status" value="1"/>
</dbReference>
<comment type="caution">
    <text evidence="3">The sequence shown here is derived from an EMBL/GenBank/DDBJ whole genome shotgun (WGS) entry which is preliminary data.</text>
</comment>
<evidence type="ECO:0000256" key="1">
    <source>
        <dbReference type="ARBA" id="ARBA00022729"/>
    </source>
</evidence>
<dbReference type="InterPro" id="IPR013517">
    <property type="entry name" value="FG-GAP"/>
</dbReference>
<reference evidence="3" key="2">
    <citation type="submission" date="2020-09" db="EMBL/GenBank/DDBJ databases">
        <authorList>
            <person name="Sun Q."/>
            <person name="Zhou Y."/>
        </authorList>
    </citation>
    <scope>NUCLEOTIDE SEQUENCE</scope>
    <source>
        <strain evidence="3">CGMCC 1.12195</strain>
    </source>
</reference>
<evidence type="ECO:0000256" key="2">
    <source>
        <dbReference type="SAM" id="SignalP"/>
    </source>
</evidence>
<dbReference type="PANTHER" id="PTHR44103">
    <property type="entry name" value="PROPROTEIN CONVERTASE P"/>
    <property type="match status" value="1"/>
</dbReference>
<dbReference type="Gene3D" id="3.20.20.80">
    <property type="entry name" value="Glycosidases"/>
    <property type="match status" value="1"/>
</dbReference>
<sequence>MTLEIAKKVCVAVTVVLGAAGASAQETPAPKHSGVFYSTLLANEGPNKRLSGFGLDADFFFLKDVDGDGKDDAVIVENGAWFGAFSDGERFTEPVSLLADAALDSEGKTALMGDLNGDGKTDAVLFDPQDGNWYVALSEGDGFSPPVTWAVGNGVGSTKQFLADVNGDGKDDAIIYFHTGLVGAWYVGLSDGKGAIGGFSPWINAFGHTADGHLLADVNGDGMADAVVVEKSTGNWSVALSSGTGFVTQGVWKSGFGNDATDWFAYDIDGDGQADVAYYINGNWWVSYATGSGFTDANHHWIAGHRPATMVSRGNKPAPKARMIGMISPGEVVATAVSADEWLCLGNPDKSKTRSAPEYNTWDAWGNVYTPALGRYDAGDPAVLDEQIRLIHDAGFTYIMLDITNGNHPWVDNRAKKLIERIEFWNANRSSAQHQLYFCIAMGSSRGLDDAAAVVRCEDESRRTWQEFYEPHKDAYYHQDGMPFMVHFVEFLPNRANILDNVQSMPFFQKFTVRWMFNRVADEAAYSNTYGWPLLIEGANPVGDEVMAVSPGFWNGVGNLVDVTRKNGDFYRSFWVRVLKYNPASVWVNSFNESWEHTSVEPARLDAGAAAEHPDILQVWTDYHGQPMDDFYWVMTKQYNRLFMYQELYDGSYLQEEDSETIYVVRRDTLVDHGSGLPSMAPVILVPKGFLANFEGNVINGDQVVVGKIERQVIENPAATGSGATNILTPNNDGINDVWLIDDIDQFPNNHVQVVDKRGGIVFEKRGYRNEWQGRRWGGNNHGELLPEGTYYYQVDYGDAAKKPLKGYITVLHDVKRGR</sequence>
<reference evidence="3" key="1">
    <citation type="journal article" date="2014" name="Int. J. Syst. Evol. Microbiol.">
        <title>Complete genome sequence of Corynebacterium casei LMG S-19264T (=DSM 44701T), isolated from a smear-ripened cheese.</title>
        <authorList>
            <consortium name="US DOE Joint Genome Institute (JGI-PGF)"/>
            <person name="Walter F."/>
            <person name="Albersmeier A."/>
            <person name="Kalinowski J."/>
            <person name="Ruckert C."/>
        </authorList>
    </citation>
    <scope>NUCLEOTIDE SEQUENCE</scope>
    <source>
        <strain evidence="3">CGMCC 1.12195</strain>
    </source>
</reference>
<dbReference type="NCBIfam" id="TIGR04131">
    <property type="entry name" value="Bac_Flav_CTERM"/>
    <property type="match status" value="1"/>
</dbReference>
<accession>A0A917HT61</accession>
<dbReference type="RefSeq" id="WP_188506020.1">
    <property type="nucleotide sequence ID" value="NZ_BMER01000001.1"/>
</dbReference>
<dbReference type="AlphaFoldDB" id="A0A917HT61"/>
<dbReference type="EMBL" id="BMER01000001">
    <property type="protein sequence ID" value="GGG88503.1"/>
    <property type="molecule type" value="Genomic_DNA"/>
</dbReference>
<proteinExistence type="predicted"/>
<name>A0A917HT61_9SPHI</name>